<evidence type="ECO:0000256" key="1">
    <source>
        <dbReference type="SAM" id="MobiDB-lite"/>
    </source>
</evidence>
<dbReference type="Proteomes" id="UP000322245">
    <property type="component" value="Unassembled WGS sequence"/>
</dbReference>
<feature type="region of interest" description="Disordered" evidence="1">
    <location>
        <begin position="1"/>
        <end position="23"/>
    </location>
</feature>
<keyword evidence="3" id="KW-1185">Reference proteome</keyword>
<comment type="caution">
    <text evidence="2">The sequence shown here is derived from an EMBL/GenBank/DDBJ whole genome shotgun (WGS) entry which is preliminary data.</text>
</comment>
<proteinExistence type="predicted"/>
<name>A0A5D3B2I6_9TREE</name>
<organism evidence="2 3">
    <name type="scientific">Cryptococcus floricola</name>
    <dbReference type="NCBI Taxonomy" id="2591691"/>
    <lineage>
        <taxon>Eukaryota</taxon>
        <taxon>Fungi</taxon>
        <taxon>Dikarya</taxon>
        <taxon>Basidiomycota</taxon>
        <taxon>Agaricomycotina</taxon>
        <taxon>Tremellomycetes</taxon>
        <taxon>Tremellales</taxon>
        <taxon>Cryptococcaceae</taxon>
        <taxon>Cryptococcus</taxon>
    </lineage>
</organism>
<protein>
    <submittedName>
        <fullName evidence="2">Uncharacterized protein</fullName>
    </submittedName>
</protein>
<reference evidence="2 3" key="1">
    <citation type="submission" date="2017-05" db="EMBL/GenBank/DDBJ databases">
        <title>The Genome Sequence of Tsuchiyaea wingfieldii DSM 27421.</title>
        <authorList>
            <person name="Cuomo C."/>
            <person name="Passer A."/>
            <person name="Billmyre B."/>
            <person name="Heitman J."/>
        </authorList>
    </citation>
    <scope>NUCLEOTIDE SEQUENCE [LARGE SCALE GENOMIC DNA]</scope>
    <source>
        <strain evidence="2 3">DSM 27421</strain>
    </source>
</reference>
<evidence type="ECO:0000313" key="2">
    <source>
        <dbReference type="EMBL" id="TYJ56480.1"/>
    </source>
</evidence>
<dbReference type="EMBL" id="NIDF01000024">
    <property type="protein sequence ID" value="TYJ56480.1"/>
    <property type="molecule type" value="Genomic_DNA"/>
</dbReference>
<evidence type="ECO:0000313" key="3">
    <source>
        <dbReference type="Proteomes" id="UP000322245"/>
    </source>
</evidence>
<gene>
    <name evidence="2" type="ORF">B9479_002883</name>
</gene>
<feature type="region of interest" description="Disordered" evidence="1">
    <location>
        <begin position="58"/>
        <end position="94"/>
    </location>
</feature>
<accession>A0A5D3B2I6</accession>
<dbReference type="AlphaFoldDB" id="A0A5D3B2I6"/>
<sequence length="473" mass="53983">MSEEPKPVPSVIIDEDGHPVDSADAVGRPFLGLNEEGKIIIGPFPPVVDIPVPLRPDNGAPRVRQDIPYTPRNKPHHLEAGPTPSEQESDNHTSRQVGVTFRDLHTIIMSMQRHEAELQRAQVDPLELPTLTTLCTSNLGVVHHLHNLQKYFTEYASRFQDSTHTTPQWQVSQANKSITKRREFKNEALSPNWELETRRVFEGLQCQGTTLAAWTAFEEKAGECQMVLGDGTRAISDSNMRHKLLYGLPPHIITRVEDRMEDRGLHENTITLPVLRSVIDRVFQTEAPVSSFALYPSINCQSWPEVAYKVEDLVYLNTRDFRHEYKTSSARNSAKLVPRWEGPYTITVAFPHQSLYDLNFVLTRSTSTTRRHASLLKPFCTSAKFHGEVSPTILSSNPPPPPRVLQVIEERVLKPHQRHPGVRQVRVRIERERVGGRWMSRDEAKKHEGWEAAWEEYLCDDALYLDMLEVVEL</sequence>